<evidence type="ECO:0000256" key="1">
    <source>
        <dbReference type="SAM" id="Phobius"/>
    </source>
</evidence>
<dbReference type="EMBL" id="CAHIKZ030000550">
    <property type="protein sequence ID" value="CAE1225537.1"/>
    <property type="molecule type" value="Genomic_DNA"/>
</dbReference>
<dbReference type="Proteomes" id="UP000597762">
    <property type="component" value="Unassembled WGS sequence"/>
</dbReference>
<keyword evidence="1" id="KW-0812">Transmembrane</keyword>
<comment type="caution">
    <text evidence="2">The sequence shown here is derived from an EMBL/GenBank/DDBJ whole genome shotgun (WGS) entry which is preliminary data.</text>
</comment>
<sequence>MYLVIFFLRLFVFSLFLPSFLSFFLSFVLSFFLPFLLSFFRSFFLSSFLSFFLSIFHFFLSFFLCTCVNSCIIANKYYLNSFTLENVFPAFFHSLSHSCIPLSFFLTSSHSSTTYLGFCRLTSISLREHSLPTHPAHQSPLPSFFPYKRSNPPCFTIYLSTTPHSRLLLIHYPCGLRFGIAAVNGDPTQFTSPTHFCLPHFLKRL</sequence>
<keyword evidence="3" id="KW-1185">Reference proteome</keyword>
<evidence type="ECO:0000313" key="2">
    <source>
        <dbReference type="EMBL" id="CAE1225537.1"/>
    </source>
</evidence>
<protein>
    <submittedName>
        <fullName evidence="2">Uncharacterized protein</fullName>
    </submittedName>
</protein>
<name>A0A812BFK3_ACAPH</name>
<organism evidence="2 3">
    <name type="scientific">Acanthosepion pharaonis</name>
    <name type="common">Pharaoh cuttlefish</name>
    <name type="synonym">Sepia pharaonis</name>
    <dbReference type="NCBI Taxonomy" id="158019"/>
    <lineage>
        <taxon>Eukaryota</taxon>
        <taxon>Metazoa</taxon>
        <taxon>Spiralia</taxon>
        <taxon>Lophotrochozoa</taxon>
        <taxon>Mollusca</taxon>
        <taxon>Cephalopoda</taxon>
        <taxon>Coleoidea</taxon>
        <taxon>Decapodiformes</taxon>
        <taxon>Sepiida</taxon>
        <taxon>Sepiina</taxon>
        <taxon>Sepiidae</taxon>
        <taxon>Acanthosepion</taxon>
    </lineage>
</organism>
<keyword evidence="1" id="KW-0472">Membrane</keyword>
<gene>
    <name evidence="2" type="ORF">SPHA_15752</name>
</gene>
<feature type="transmembrane region" description="Helical" evidence="1">
    <location>
        <begin position="6"/>
        <end position="36"/>
    </location>
</feature>
<evidence type="ECO:0000313" key="3">
    <source>
        <dbReference type="Proteomes" id="UP000597762"/>
    </source>
</evidence>
<feature type="transmembrane region" description="Helical" evidence="1">
    <location>
        <begin position="43"/>
        <end position="64"/>
    </location>
</feature>
<dbReference type="AlphaFoldDB" id="A0A812BFK3"/>
<reference evidence="2" key="1">
    <citation type="submission" date="2021-01" db="EMBL/GenBank/DDBJ databases">
        <authorList>
            <person name="Li R."/>
            <person name="Bekaert M."/>
        </authorList>
    </citation>
    <scope>NUCLEOTIDE SEQUENCE</scope>
    <source>
        <strain evidence="2">Farmed</strain>
    </source>
</reference>
<accession>A0A812BFK3</accession>
<keyword evidence="1" id="KW-1133">Transmembrane helix</keyword>
<proteinExistence type="predicted"/>